<name>A0A085NBT1_9BILA</name>
<accession>A0A085NBT1</accession>
<sequence length="152" mass="16726">MISPESFEGPRFDYGKDHPGFLTKNGQIGELPSTKSSTSNSRPTKDEQGDQRRDELFADKIASRSCGKWDGVSFRSTGARWKNGSGGSVTDLENGPKSFTGPWWLEELISLIGFPAVGESASVFTKWSVSSFLNSLSEPIFVSVRRTLLQKD</sequence>
<dbReference type="EMBL" id="KL367519">
    <property type="protein sequence ID" value="KFD66927.1"/>
    <property type="molecule type" value="Genomic_DNA"/>
</dbReference>
<feature type="compositionally biased region" description="Polar residues" evidence="1">
    <location>
        <begin position="33"/>
        <end position="42"/>
    </location>
</feature>
<organism evidence="2">
    <name type="scientific">Trichuris suis</name>
    <name type="common">pig whipworm</name>
    <dbReference type="NCBI Taxonomy" id="68888"/>
    <lineage>
        <taxon>Eukaryota</taxon>
        <taxon>Metazoa</taxon>
        <taxon>Ecdysozoa</taxon>
        <taxon>Nematoda</taxon>
        <taxon>Enoplea</taxon>
        <taxon>Dorylaimia</taxon>
        <taxon>Trichinellida</taxon>
        <taxon>Trichuridae</taxon>
        <taxon>Trichuris</taxon>
    </lineage>
</organism>
<feature type="compositionally biased region" description="Basic and acidic residues" evidence="1">
    <location>
        <begin position="8"/>
        <end position="19"/>
    </location>
</feature>
<dbReference type="Proteomes" id="UP000030758">
    <property type="component" value="Unassembled WGS sequence"/>
</dbReference>
<gene>
    <name evidence="2" type="ORF">M514_08873</name>
</gene>
<reference evidence="2" key="1">
    <citation type="journal article" date="2014" name="Nat. Genet.">
        <title>Genome and transcriptome of the porcine whipworm Trichuris suis.</title>
        <authorList>
            <person name="Jex A.R."/>
            <person name="Nejsum P."/>
            <person name="Schwarz E.M."/>
            <person name="Hu L."/>
            <person name="Young N.D."/>
            <person name="Hall R.S."/>
            <person name="Korhonen P.K."/>
            <person name="Liao S."/>
            <person name="Thamsborg S."/>
            <person name="Xia J."/>
            <person name="Xu P."/>
            <person name="Wang S."/>
            <person name="Scheerlinck J.P."/>
            <person name="Hofmann A."/>
            <person name="Sternberg P.W."/>
            <person name="Wang J."/>
            <person name="Gasser R.B."/>
        </authorList>
    </citation>
    <scope>NUCLEOTIDE SEQUENCE [LARGE SCALE GENOMIC DNA]</scope>
    <source>
        <strain evidence="2">DCEP-RM93F</strain>
    </source>
</reference>
<feature type="compositionally biased region" description="Basic and acidic residues" evidence="1">
    <location>
        <begin position="43"/>
        <end position="55"/>
    </location>
</feature>
<evidence type="ECO:0000313" key="2">
    <source>
        <dbReference type="EMBL" id="KFD66927.1"/>
    </source>
</evidence>
<protein>
    <submittedName>
        <fullName evidence="2">Uncharacterized protein</fullName>
    </submittedName>
</protein>
<feature type="region of interest" description="Disordered" evidence="1">
    <location>
        <begin position="1"/>
        <end position="55"/>
    </location>
</feature>
<dbReference type="AlphaFoldDB" id="A0A085NBT1"/>
<evidence type="ECO:0000256" key="1">
    <source>
        <dbReference type="SAM" id="MobiDB-lite"/>
    </source>
</evidence>
<proteinExistence type="predicted"/>